<comment type="caution">
    <text evidence="3">The sequence shown here is derived from an EMBL/GenBank/DDBJ whole genome shotgun (WGS) entry which is preliminary data.</text>
</comment>
<protein>
    <submittedName>
        <fullName evidence="3">ATP-dependent DNA helicase</fullName>
    </submittedName>
</protein>
<dbReference type="InterPro" id="IPR027785">
    <property type="entry name" value="UvrD-like_helicase_C"/>
</dbReference>
<evidence type="ECO:0000259" key="1">
    <source>
        <dbReference type="Pfam" id="PF03372"/>
    </source>
</evidence>
<name>A0AAE1GR21_9NEOP</name>
<dbReference type="InterPro" id="IPR051055">
    <property type="entry name" value="PIF1_helicase"/>
</dbReference>
<evidence type="ECO:0000313" key="4">
    <source>
        <dbReference type="Proteomes" id="UP001219518"/>
    </source>
</evidence>
<evidence type="ECO:0000313" key="3">
    <source>
        <dbReference type="EMBL" id="KAK3907782.1"/>
    </source>
</evidence>
<dbReference type="SUPFAM" id="SSF56219">
    <property type="entry name" value="DNase I-like"/>
    <property type="match status" value="1"/>
</dbReference>
<dbReference type="EMBL" id="JAHWGI010000019">
    <property type="protein sequence ID" value="KAK3907782.1"/>
    <property type="molecule type" value="Genomic_DNA"/>
</dbReference>
<feature type="domain" description="Endonuclease/exonuclease/phosphatase" evidence="1">
    <location>
        <begin position="307"/>
        <end position="493"/>
    </location>
</feature>
<feature type="domain" description="UvrD-like helicase C-terminal" evidence="2">
    <location>
        <begin position="216"/>
        <end position="254"/>
    </location>
</feature>
<dbReference type="Proteomes" id="UP001219518">
    <property type="component" value="Unassembled WGS sequence"/>
</dbReference>
<reference evidence="3" key="1">
    <citation type="submission" date="2021-07" db="EMBL/GenBank/DDBJ databases">
        <authorList>
            <person name="Catto M.A."/>
            <person name="Jacobson A."/>
            <person name="Kennedy G."/>
            <person name="Labadie P."/>
            <person name="Hunt B.G."/>
            <person name="Srinivasan R."/>
        </authorList>
    </citation>
    <scope>NUCLEOTIDE SEQUENCE</scope>
    <source>
        <strain evidence="3">PL_HMW_Pooled</strain>
        <tissue evidence="3">Head</tissue>
    </source>
</reference>
<dbReference type="PANTHER" id="PTHR47642">
    <property type="entry name" value="ATP-DEPENDENT DNA HELICASE"/>
    <property type="match status" value="1"/>
</dbReference>
<reference evidence="3" key="2">
    <citation type="journal article" date="2023" name="BMC Genomics">
        <title>Pest status, molecular evolution, and epigenetic factors derived from the genome assembly of Frankliniella fusca, a thysanopteran phytovirus vector.</title>
        <authorList>
            <person name="Catto M.A."/>
            <person name="Labadie P.E."/>
            <person name="Jacobson A.L."/>
            <person name="Kennedy G.G."/>
            <person name="Srinivasan R."/>
            <person name="Hunt B.G."/>
        </authorList>
    </citation>
    <scope>NUCLEOTIDE SEQUENCE</scope>
    <source>
        <strain evidence="3">PL_HMW_Pooled</strain>
    </source>
</reference>
<keyword evidence="3" id="KW-0378">Hydrolase</keyword>
<dbReference type="InterPro" id="IPR005135">
    <property type="entry name" value="Endo/exonuclease/phosphatase"/>
</dbReference>
<sequence>MRQSEVQFQTALNNLARGKLTREDRKLFKSRTFSKMPKKKRLHKAIHLFSRNEDVEEYNNKCLKNIIGEETICHASDVFHGHGSQLAKRQMEYTINKSKTHQTMGLPKSIKLKIGAIYMVTYNVDTEDGICNGATGTLKQINYGINHKGEKKPLRVWIEFDDKSVGKIARKKLKSLITNNKIPNTWTPLDPIALTIKTRKTSSLKVNRKQFPLTLAHALTVHKSQGQSLKQVVVHLGKRRMSREQLYVACSRATSLRGLFIIGTFKEPTPIPKTSHLRTEMKRWKNHKVVPKFKKLTEDNNQLKIMYHNVQSLRKHHNLIRNDKIFTSNDILILGETWNKDTDNIEIKGFHNIVNITTSERKHKPQGVSIYVKKGLKNIITADTLSLEGKGRMQGGILEYKNLSIIGLYAKPDTTKELWKNYFKNLELSSRKKVIIVGDFNIDSNKINTKHFLNKLLQKYKLKLQNKGMSSTHSNTNLTCVVTNTHITTGTYNSFFSHHLPVFIHKA</sequence>
<dbReference type="GO" id="GO:0004386">
    <property type="term" value="F:helicase activity"/>
    <property type="evidence" value="ECO:0007669"/>
    <property type="project" value="UniProtKB-KW"/>
</dbReference>
<dbReference type="Gene3D" id="3.60.10.10">
    <property type="entry name" value="Endonuclease/exonuclease/phosphatase"/>
    <property type="match status" value="1"/>
</dbReference>
<dbReference type="InterPro" id="IPR036691">
    <property type="entry name" value="Endo/exonu/phosph_ase_sf"/>
</dbReference>
<gene>
    <name evidence="3" type="ORF">KUF71_018418</name>
</gene>
<proteinExistence type="predicted"/>
<evidence type="ECO:0000259" key="2">
    <source>
        <dbReference type="Pfam" id="PF13538"/>
    </source>
</evidence>
<organism evidence="3 4">
    <name type="scientific">Frankliniella fusca</name>
    <dbReference type="NCBI Taxonomy" id="407009"/>
    <lineage>
        <taxon>Eukaryota</taxon>
        <taxon>Metazoa</taxon>
        <taxon>Ecdysozoa</taxon>
        <taxon>Arthropoda</taxon>
        <taxon>Hexapoda</taxon>
        <taxon>Insecta</taxon>
        <taxon>Pterygota</taxon>
        <taxon>Neoptera</taxon>
        <taxon>Paraneoptera</taxon>
        <taxon>Thysanoptera</taxon>
        <taxon>Terebrantia</taxon>
        <taxon>Thripoidea</taxon>
        <taxon>Thripidae</taxon>
        <taxon>Frankliniella</taxon>
    </lineage>
</organism>
<keyword evidence="3" id="KW-0347">Helicase</keyword>
<dbReference type="CDD" id="cd18809">
    <property type="entry name" value="SF1_C_RecD"/>
    <property type="match status" value="1"/>
</dbReference>
<dbReference type="AlphaFoldDB" id="A0AAE1GR21"/>
<dbReference type="SUPFAM" id="SSF52540">
    <property type="entry name" value="P-loop containing nucleoside triphosphate hydrolases"/>
    <property type="match status" value="1"/>
</dbReference>
<dbReference type="Pfam" id="PF03372">
    <property type="entry name" value="Exo_endo_phos"/>
    <property type="match status" value="1"/>
</dbReference>
<keyword evidence="3" id="KW-0067">ATP-binding</keyword>
<keyword evidence="3" id="KW-0547">Nucleotide-binding</keyword>
<dbReference type="Gene3D" id="3.40.50.300">
    <property type="entry name" value="P-loop containing nucleotide triphosphate hydrolases"/>
    <property type="match status" value="1"/>
</dbReference>
<accession>A0AAE1GR21</accession>
<dbReference type="Pfam" id="PF13538">
    <property type="entry name" value="UvrD_C_2"/>
    <property type="match status" value="1"/>
</dbReference>
<dbReference type="InterPro" id="IPR027417">
    <property type="entry name" value="P-loop_NTPase"/>
</dbReference>
<keyword evidence="4" id="KW-1185">Reference proteome</keyword>
<dbReference type="PANTHER" id="PTHR47642:SF8">
    <property type="entry name" value="ATP-DEPENDENT DNA HELICASE"/>
    <property type="match status" value="1"/>
</dbReference>